<dbReference type="Pfam" id="PF02464">
    <property type="entry name" value="CinA"/>
    <property type="match status" value="1"/>
</dbReference>
<gene>
    <name evidence="2" type="ORF">METZ01_LOCUS4319</name>
</gene>
<dbReference type="Pfam" id="PF00994">
    <property type="entry name" value="MoCF_biosynth"/>
    <property type="match status" value="1"/>
</dbReference>
<dbReference type="NCBIfam" id="NF001813">
    <property type="entry name" value="PRK00549.1"/>
    <property type="match status" value="1"/>
</dbReference>
<dbReference type="InterPro" id="IPR036653">
    <property type="entry name" value="CinA-like_C"/>
</dbReference>
<dbReference type="CDD" id="cd00885">
    <property type="entry name" value="cinA"/>
    <property type="match status" value="1"/>
</dbReference>
<dbReference type="InterPro" id="IPR008136">
    <property type="entry name" value="CinA_C"/>
</dbReference>
<dbReference type="EMBL" id="UINC01000222">
    <property type="protein sequence ID" value="SUZ51465.1"/>
    <property type="molecule type" value="Genomic_DNA"/>
</dbReference>
<dbReference type="Gene3D" id="3.30.70.2860">
    <property type="match status" value="1"/>
</dbReference>
<dbReference type="AlphaFoldDB" id="A0A381NAA9"/>
<dbReference type="PANTHER" id="PTHR13939">
    <property type="entry name" value="NICOTINAMIDE-NUCLEOTIDE AMIDOHYDROLASE PNCC"/>
    <property type="match status" value="1"/>
</dbReference>
<protein>
    <recommendedName>
        <fullName evidence="1">MoaB/Mog domain-containing protein</fullName>
    </recommendedName>
</protein>
<dbReference type="InterPro" id="IPR041424">
    <property type="entry name" value="CinA_KH"/>
</dbReference>
<dbReference type="InterPro" id="IPR008135">
    <property type="entry name" value="Competence-induced_CinA"/>
</dbReference>
<organism evidence="2">
    <name type="scientific">marine metagenome</name>
    <dbReference type="NCBI Taxonomy" id="408172"/>
    <lineage>
        <taxon>unclassified sequences</taxon>
        <taxon>metagenomes</taxon>
        <taxon>ecological metagenomes</taxon>
    </lineage>
</organism>
<dbReference type="Gene3D" id="3.40.980.10">
    <property type="entry name" value="MoaB/Mog-like domain"/>
    <property type="match status" value="1"/>
</dbReference>
<dbReference type="NCBIfam" id="TIGR00177">
    <property type="entry name" value="molyb_syn"/>
    <property type="match status" value="1"/>
</dbReference>
<dbReference type="InterPro" id="IPR036425">
    <property type="entry name" value="MoaB/Mog-like_dom_sf"/>
</dbReference>
<dbReference type="PANTHER" id="PTHR13939:SF0">
    <property type="entry name" value="NMN AMIDOHYDROLASE-LIKE PROTEIN YFAY"/>
    <property type="match status" value="1"/>
</dbReference>
<reference evidence="2" key="1">
    <citation type="submission" date="2018-05" db="EMBL/GenBank/DDBJ databases">
        <authorList>
            <person name="Lanie J.A."/>
            <person name="Ng W.-L."/>
            <person name="Kazmierczak K.M."/>
            <person name="Andrzejewski T.M."/>
            <person name="Davidsen T.M."/>
            <person name="Wayne K.J."/>
            <person name="Tettelin H."/>
            <person name="Glass J.I."/>
            <person name="Rusch D."/>
            <person name="Podicherti R."/>
            <person name="Tsui H.-C.T."/>
            <person name="Winkler M.E."/>
        </authorList>
    </citation>
    <scope>NUCLEOTIDE SEQUENCE</scope>
</reference>
<dbReference type="SUPFAM" id="SSF53218">
    <property type="entry name" value="Molybdenum cofactor biosynthesis proteins"/>
    <property type="match status" value="1"/>
</dbReference>
<dbReference type="Pfam" id="PF18146">
    <property type="entry name" value="CinA_KH"/>
    <property type="match status" value="1"/>
</dbReference>
<dbReference type="InterPro" id="IPR050101">
    <property type="entry name" value="CinA"/>
</dbReference>
<dbReference type="Gene3D" id="3.90.950.20">
    <property type="entry name" value="CinA-like"/>
    <property type="match status" value="1"/>
</dbReference>
<dbReference type="PIRSF" id="PIRSF006728">
    <property type="entry name" value="CinA"/>
    <property type="match status" value="1"/>
</dbReference>
<sequence>MTGEFARAAIVSVGNELLFGETVNTNAAWLGRALAEKGIVVSCGYTVGDTRTSIQDAVRTATRSADVVLISGGLGPTGDDITRNAVADLFGRPLRSNERLLAKLKGRFHAAGYREFPETNLSQVEVPEGAIVLDNPNGTAPGLAFEEDSTLVVMLPGVPRELHGIFLGDLSTLLEEWLGDRMAPVHHRMLHTTGVAESRLAELIEEAISSDPALASAIRGVSLAYLPDRRGVDLRITARSVSTEEAKASLDRAEEELDTRIARWRYHATSGDIVESVSDALKDLGLMLAVAESCTGGLVTKRLTDHPGASTSFIGGVIAYDDSVKISALDVSQQDLSRFGAVSEVVAIQMALGASKRLGSDVGLAVTGVAGPGGGTKEKPVGRVWFAVVLNGEERTCSVDFLGDRDAVRERAAQAALAMLLRTL</sequence>
<dbReference type="SUPFAM" id="SSF142433">
    <property type="entry name" value="CinA-like"/>
    <property type="match status" value="1"/>
</dbReference>
<dbReference type="SMART" id="SM00852">
    <property type="entry name" value="MoCF_biosynth"/>
    <property type="match status" value="1"/>
</dbReference>
<name>A0A381NAA9_9ZZZZ</name>
<evidence type="ECO:0000259" key="1">
    <source>
        <dbReference type="SMART" id="SM00852"/>
    </source>
</evidence>
<dbReference type="InterPro" id="IPR001453">
    <property type="entry name" value="MoaB/Mog_dom"/>
</dbReference>
<proteinExistence type="inferred from homology"/>
<dbReference type="NCBIfam" id="TIGR00200">
    <property type="entry name" value="cinA_nterm"/>
    <property type="match status" value="1"/>
</dbReference>
<dbReference type="HAMAP" id="MF_00226_B">
    <property type="entry name" value="CinA_B"/>
    <property type="match status" value="1"/>
</dbReference>
<accession>A0A381NAA9</accession>
<dbReference type="NCBIfam" id="TIGR00199">
    <property type="entry name" value="PncC_domain"/>
    <property type="match status" value="1"/>
</dbReference>
<evidence type="ECO:0000313" key="2">
    <source>
        <dbReference type="EMBL" id="SUZ51465.1"/>
    </source>
</evidence>
<feature type="domain" description="MoaB/Mog" evidence="1">
    <location>
        <begin position="9"/>
        <end position="177"/>
    </location>
</feature>